<proteinExistence type="predicted"/>
<keyword evidence="3" id="KW-1185">Reference proteome</keyword>
<keyword evidence="1" id="KW-0472">Membrane</keyword>
<protein>
    <submittedName>
        <fullName evidence="2">Uncharacterized protein</fullName>
    </submittedName>
</protein>
<feature type="transmembrane region" description="Helical" evidence="1">
    <location>
        <begin position="15"/>
        <end position="35"/>
    </location>
</feature>
<dbReference type="Proteomes" id="UP000886595">
    <property type="component" value="Unassembled WGS sequence"/>
</dbReference>
<comment type="caution">
    <text evidence="2">The sequence shown here is derived from an EMBL/GenBank/DDBJ whole genome shotgun (WGS) entry which is preliminary data.</text>
</comment>
<organism evidence="2 3">
    <name type="scientific">Brassica carinata</name>
    <name type="common">Ethiopian mustard</name>
    <name type="synonym">Abyssinian cabbage</name>
    <dbReference type="NCBI Taxonomy" id="52824"/>
    <lineage>
        <taxon>Eukaryota</taxon>
        <taxon>Viridiplantae</taxon>
        <taxon>Streptophyta</taxon>
        <taxon>Embryophyta</taxon>
        <taxon>Tracheophyta</taxon>
        <taxon>Spermatophyta</taxon>
        <taxon>Magnoliopsida</taxon>
        <taxon>eudicotyledons</taxon>
        <taxon>Gunneridae</taxon>
        <taxon>Pentapetalae</taxon>
        <taxon>rosids</taxon>
        <taxon>malvids</taxon>
        <taxon>Brassicales</taxon>
        <taxon>Brassicaceae</taxon>
        <taxon>Brassiceae</taxon>
        <taxon>Brassica</taxon>
    </lineage>
</organism>
<evidence type="ECO:0000313" key="3">
    <source>
        <dbReference type="Proteomes" id="UP000886595"/>
    </source>
</evidence>
<evidence type="ECO:0000313" key="2">
    <source>
        <dbReference type="EMBL" id="KAG2276016.1"/>
    </source>
</evidence>
<sequence length="91" mass="10270">MKLKWESISTLHQNVFLVKVLAAVFITGLAFRFYAVRFGQVSVNEISDPQISPPSVIISENEDLLPIGMIIFICQPHYNLVAVTFVKLLCF</sequence>
<gene>
    <name evidence="2" type="ORF">Bca52824_058571</name>
</gene>
<name>A0A8X7UFT7_BRACI</name>
<reference evidence="2 3" key="1">
    <citation type="submission" date="2020-02" db="EMBL/GenBank/DDBJ databases">
        <authorList>
            <person name="Ma Q."/>
            <person name="Huang Y."/>
            <person name="Song X."/>
            <person name="Pei D."/>
        </authorList>
    </citation>
    <scope>NUCLEOTIDE SEQUENCE [LARGE SCALE GENOMIC DNA]</scope>
    <source>
        <strain evidence="2">Sxm20200214</strain>
        <tissue evidence="2">Leaf</tissue>
    </source>
</reference>
<dbReference type="EMBL" id="JAAMPC010000012">
    <property type="protein sequence ID" value="KAG2276016.1"/>
    <property type="molecule type" value="Genomic_DNA"/>
</dbReference>
<keyword evidence="1" id="KW-0812">Transmembrane</keyword>
<evidence type="ECO:0000256" key="1">
    <source>
        <dbReference type="SAM" id="Phobius"/>
    </source>
</evidence>
<accession>A0A8X7UFT7</accession>
<dbReference type="AlphaFoldDB" id="A0A8X7UFT7"/>
<keyword evidence="1" id="KW-1133">Transmembrane helix</keyword>